<dbReference type="InterPro" id="IPR026414">
    <property type="entry name" value="ExosoTase_F-assoc_memb"/>
</dbReference>
<accession>A0A516GN29</accession>
<keyword evidence="1" id="KW-0812">Transmembrane</keyword>
<dbReference type="RefSeq" id="WP_143379689.1">
    <property type="nucleotide sequence ID" value="NZ_CP041637.1"/>
</dbReference>
<feature type="transmembrane region" description="Helical" evidence="1">
    <location>
        <begin position="87"/>
        <end position="106"/>
    </location>
</feature>
<dbReference type="KEGG" id="fop:FNB79_01910"/>
<sequence length="143" mass="17028">MQNIQRYSLICLLFIGLVLIRAFEADLFYDPFLEFFKNDYLFLDAPVFNTLKLIGFISLRYLLNTLLSLGIIHFAFKDVNVLKFSAIVYLIAYLVLMPMFLIFVLNAKQDHYFYLFNIRRFLIQPLLLLLLLPAFYYQKQSKN</sequence>
<name>A0A516GN29_9FLAO</name>
<evidence type="ECO:0000313" key="2">
    <source>
        <dbReference type="EMBL" id="QDO92780.1"/>
    </source>
</evidence>
<keyword evidence="3" id="KW-1185">Reference proteome</keyword>
<keyword evidence="1" id="KW-0472">Membrane</keyword>
<feature type="transmembrane region" description="Helical" evidence="1">
    <location>
        <begin position="53"/>
        <end position="75"/>
    </location>
</feature>
<dbReference type="EMBL" id="CP041637">
    <property type="protein sequence ID" value="QDO92780.1"/>
    <property type="molecule type" value="Genomic_DNA"/>
</dbReference>
<dbReference type="AlphaFoldDB" id="A0A516GN29"/>
<keyword evidence="1" id="KW-1133">Transmembrane helix</keyword>
<protein>
    <submittedName>
        <fullName evidence="2">Exosortase F system-associated protein</fullName>
    </submittedName>
</protein>
<dbReference type="NCBIfam" id="TIGR04127">
    <property type="entry name" value="flavo_near_exo"/>
    <property type="match status" value="1"/>
</dbReference>
<reference evidence="2 3" key="1">
    <citation type="submission" date="2019-07" db="EMBL/GenBank/DDBJ databases">
        <title>Genome sequencing for Formosa sp. PS13.</title>
        <authorList>
            <person name="Park S.-J."/>
        </authorList>
    </citation>
    <scope>NUCLEOTIDE SEQUENCE [LARGE SCALE GENOMIC DNA]</scope>
    <source>
        <strain evidence="2 3">PS13</strain>
    </source>
</reference>
<dbReference type="Proteomes" id="UP000319209">
    <property type="component" value="Chromosome"/>
</dbReference>
<feature type="transmembrane region" description="Helical" evidence="1">
    <location>
        <begin position="118"/>
        <end position="137"/>
    </location>
</feature>
<dbReference type="OrthoDB" id="982493at2"/>
<proteinExistence type="predicted"/>
<evidence type="ECO:0000313" key="3">
    <source>
        <dbReference type="Proteomes" id="UP000319209"/>
    </source>
</evidence>
<evidence type="ECO:0000256" key="1">
    <source>
        <dbReference type="SAM" id="Phobius"/>
    </source>
</evidence>
<gene>
    <name evidence="2" type="ORF">FNB79_01910</name>
</gene>
<organism evidence="2 3">
    <name type="scientific">Formosa sediminum</name>
    <dbReference type="NCBI Taxonomy" id="2594004"/>
    <lineage>
        <taxon>Bacteria</taxon>
        <taxon>Pseudomonadati</taxon>
        <taxon>Bacteroidota</taxon>
        <taxon>Flavobacteriia</taxon>
        <taxon>Flavobacteriales</taxon>
        <taxon>Flavobacteriaceae</taxon>
        <taxon>Formosa</taxon>
    </lineage>
</organism>